<dbReference type="Pfam" id="PF01823">
    <property type="entry name" value="MACPF"/>
    <property type="match status" value="1"/>
</dbReference>
<dbReference type="AlphaFoldDB" id="A0A9N8WAX7"/>
<organism evidence="2 3">
    <name type="scientific">Dentiscutata erythropus</name>
    <dbReference type="NCBI Taxonomy" id="1348616"/>
    <lineage>
        <taxon>Eukaryota</taxon>
        <taxon>Fungi</taxon>
        <taxon>Fungi incertae sedis</taxon>
        <taxon>Mucoromycota</taxon>
        <taxon>Glomeromycotina</taxon>
        <taxon>Glomeromycetes</taxon>
        <taxon>Diversisporales</taxon>
        <taxon>Gigasporaceae</taxon>
        <taxon>Dentiscutata</taxon>
    </lineage>
</organism>
<keyword evidence="3" id="KW-1185">Reference proteome</keyword>
<comment type="caution">
    <text evidence="2">The sequence shown here is derived from an EMBL/GenBank/DDBJ whole genome shotgun (WGS) entry which is preliminary data.</text>
</comment>
<dbReference type="InterPro" id="IPR020864">
    <property type="entry name" value="MACPF"/>
</dbReference>
<evidence type="ECO:0000313" key="3">
    <source>
        <dbReference type="Proteomes" id="UP000789405"/>
    </source>
</evidence>
<reference evidence="2" key="1">
    <citation type="submission" date="2021-06" db="EMBL/GenBank/DDBJ databases">
        <authorList>
            <person name="Kallberg Y."/>
            <person name="Tangrot J."/>
            <person name="Rosling A."/>
        </authorList>
    </citation>
    <scope>NUCLEOTIDE SEQUENCE</scope>
    <source>
        <strain evidence="2">MA453B</strain>
    </source>
</reference>
<evidence type="ECO:0000259" key="1">
    <source>
        <dbReference type="Pfam" id="PF01823"/>
    </source>
</evidence>
<dbReference type="OrthoDB" id="10060229at2759"/>
<accession>A0A9N8WAX7</accession>
<proteinExistence type="predicted"/>
<sequence length="512" mass="59377">MPSNYFYDFTICLTDNWNVLYNHIVNIYFSERTDISPVTDGNIRFLIYINEEENDSITPFTLYRQDKLDNVKLNLADLAGIRQEHASINSNVGYLLVKVSRINYIWTQSNLVDFLRKSTSNIVSSTSEELIDFFYKSGTHCISEITFGNSAYQVFVYEKEKEKYQEIKSKIQNQKLNMNIESFFDFHGYVRIKNNNSGYTKYAGELKLASQDPLPDDFKERIKDNMINIQGQPSIFLIKQSTFLENIFINTTAIGLKLTSLIEYPDPNFLRSQWSITLGSALIQKFDRSNRLLNFNDNQSDKWFNVYKDFISPFASIIATPILTVSQIYIDLDTFHREHDLIYMKPTKLTLLADIIHISTEVELPGDEIMIAARMIFVTSPKSKIIISSNIYENCKFFFDQVSPTIVIQQKNSIERMTIFGKTPTALTAKQPDSDNEIPSSLDIKYVFNDEYLIKTFLSSQINLRMNNDIEFLLLLMESISHARLSDDNVFKIAAKKFIKWIFKTTSILQNK</sequence>
<name>A0A9N8WAX7_9GLOM</name>
<dbReference type="Proteomes" id="UP000789405">
    <property type="component" value="Unassembled WGS sequence"/>
</dbReference>
<protein>
    <submittedName>
        <fullName evidence="2">12614_t:CDS:1</fullName>
    </submittedName>
</protein>
<feature type="domain" description="MACPF" evidence="1">
    <location>
        <begin position="94"/>
        <end position="203"/>
    </location>
</feature>
<evidence type="ECO:0000313" key="2">
    <source>
        <dbReference type="EMBL" id="CAG8482893.1"/>
    </source>
</evidence>
<dbReference type="EMBL" id="CAJVPY010000603">
    <property type="protein sequence ID" value="CAG8482893.1"/>
    <property type="molecule type" value="Genomic_DNA"/>
</dbReference>
<gene>
    <name evidence="2" type="ORF">DERYTH_LOCUS2018</name>
</gene>